<dbReference type="InterPro" id="IPR003599">
    <property type="entry name" value="Ig_sub"/>
</dbReference>
<dbReference type="InterPro" id="IPR007110">
    <property type="entry name" value="Ig-like_dom"/>
</dbReference>
<name>A0A087UIX9_STEMI</name>
<dbReference type="OrthoDB" id="5970915at2759"/>
<dbReference type="SMART" id="SM00409">
    <property type="entry name" value="IG"/>
    <property type="match status" value="3"/>
</dbReference>
<dbReference type="FunFam" id="2.60.40.10:FF:000032">
    <property type="entry name" value="palladin isoform X1"/>
    <property type="match status" value="1"/>
</dbReference>
<feature type="region of interest" description="Disordered" evidence="3">
    <location>
        <begin position="354"/>
        <end position="383"/>
    </location>
</feature>
<evidence type="ECO:0000259" key="5">
    <source>
        <dbReference type="PROSITE" id="PS50835"/>
    </source>
</evidence>
<dbReference type="GO" id="GO:0070593">
    <property type="term" value="P:dendrite self-avoidance"/>
    <property type="evidence" value="ECO:0007669"/>
    <property type="project" value="TreeGrafter"/>
</dbReference>
<dbReference type="EMBL" id="KK120002">
    <property type="protein sequence ID" value="KFM77318.1"/>
    <property type="molecule type" value="Genomic_DNA"/>
</dbReference>
<accession>A0A087UIX9</accession>
<evidence type="ECO:0000256" key="2">
    <source>
        <dbReference type="ARBA" id="ARBA00023319"/>
    </source>
</evidence>
<dbReference type="AlphaFoldDB" id="A0A087UIX9"/>
<dbReference type="Pfam" id="PF07679">
    <property type="entry name" value="I-set"/>
    <property type="match status" value="2"/>
</dbReference>
<reference evidence="6 7" key="1">
    <citation type="submission" date="2013-11" db="EMBL/GenBank/DDBJ databases">
        <title>Genome sequencing of Stegodyphus mimosarum.</title>
        <authorList>
            <person name="Bechsgaard J."/>
        </authorList>
    </citation>
    <scope>NUCLEOTIDE SEQUENCE [LARGE SCALE GENOMIC DNA]</scope>
</reference>
<dbReference type="SUPFAM" id="SSF48726">
    <property type="entry name" value="Immunoglobulin"/>
    <property type="match status" value="3"/>
</dbReference>
<feature type="transmembrane region" description="Helical" evidence="4">
    <location>
        <begin position="325"/>
        <end position="346"/>
    </location>
</feature>
<dbReference type="GO" id="GO:0005886">
    <property type="term" value="C:plasma membrane"/>
    <property type="evidence" value="ECO:0007669"/>
    <property type="project" value="TreeGrafter"/>
</dbReference>
<feature type="domain" description="Ig-like" evidence="5">
    <location>
        <begin position="24"/>
        <end position="116"/>
    </location>
</feature>
<dbReference type="PROSITE" id="PS50835">
    <property type="entry name" value="IG_LIKE"/>
    <property type="match status" value="3"/>
</dbReference>
<keyword evidence="2" id="KW-0393">Immunoglobulin domain</keyword>
<dbReference type="Gene3D" id="2.60.40.10">
    <property type="entry name" value="Immunoglobulins"/>
    <property type="match status" value="3"/>
</dbReference>
<dbReference type="OMA" id="EFYCSSA"/>
<dbReference type="InterPro" id="IPR013098">
    <property type="entry name" value="Ig_I-set"/>
</dbReference>
<dbReference type="GO" id="GO:0007156">
    <property type="term" value="P:homophilic cell adhesion via plasma membrane adhesion molecules"/>
    <property type="evidence" value="ECO:0007669"/>
    <property type="project" value="TreeGrafter"/>
</dbReference>
<dbReference type="InterPro" id="IPR013783">
    <property type="entry name" value="Ig-like_fold"/>
</dbReference>
<evidence type="ECO:0000256" key="4">
    <source>
        <dbReference type="SAM" id="Phobius"/>
    </source>
</evidence>
<dbReference type="STRING" id="407821.A0A087UIX9"/>
<keyword evidence="7" id="KW-1185">Reference proteome</keyword>
<gene>
    <name evidence="6" type="ORF">X975_23136</name>
</gene>
<feature type="non-terminal residue" evidence="6">
    <location>
        <position position="383"/>
    </location>
</feature>
<evidence type="ECO:0000313" key="6">
    <source>
        <dbReference type="EMBL" id="KFM77318.1"/>
    </source>
</evidence>
<keyword evidence="4" id="KW-0472">Membrane</keyword>
<dbReference type="PANTHER" id="PTHR10075:SF100">
    <property type="entry name" value="FASCICLIN-2"/>
    <property type="match status" value="1"/>
</dbReference>
<dbReference type="Proteomes" id="UP000054359">
    <property type="component" value="Unassembled WGS sequence"/>
</dbReference>
<proteinExistence type="predicted"/>
<evidence type="ECO:0000256" key="1">
    <source>
        <dbReference type="ARBA" id="ARBA00023157"/>
    </source>
</evidence>
<keyword evidence="1" id="KW-1015">Disulfide bond</keyword>
<dbReference type="InterPro" id="IPR003598">
    <property type="entry name" value="Ig_sub2"/>
</dbReference>
<dbReference type="Pfam" id="PF13927">
    <property type="entry name" value="Ig_3"/>
    <property type="match status" value="1"/>
</dbReference>
<keyword evidence="4" id="KW-1133">Transmembrane helix</keyword>
<protein>
    <submittedName>
        <fullName evidence="6">Peroxidasin-like protein</fullName>
    </submittedName>
</protein>
<dbReference type="GO" id="GO:0030424">
    <property type="term" value="C:axon"/>
    <property type="evidence" value="ECO:0007669"/>
    <property type="project" value="TreeGrafter"/>
</dbReference>
<feature type="compositionally biased region" description="Basic and acidic residues" evidence="3">
    <location>
        <begin position="364"/>
        <end position="383"/>
    </location>
</feature>
<dbReference type="InterPro" id="IPR036179">
    <property type="entry name" value="Ig-like_dom_sf"/>
</dbReference>
<dbReference type="SMART" id="SM00408">
    <property type="entry name" value="IGc2"/>
    <property type="match status" value="3"/>
</dbReference>
<dbReference type="GO" id="GO:0098632">
    <property type="term" value="F:cell-cell adhesion mediator activity"/>
    <property type="evidence" value="ECO:0007669"/>
    <property type="project" value="TreeGrafter"/>
</dbReference>
<dbReference type="PANTHER" id="PTHR10075">
    <property type="entry name" value="BASIGIN RELATED"/>
    <property type="match status" value="1"/>
</dbReference>
<sequence>MCTVDTPYVTGYMDIGRIFRLNTPANILDFPEKMSVIQGRTLKLNCKAQGFPQPKITWYIGNIVASHLKDSDIRITIYSLADGGQVNSFLAIRDVSEEDSSLYTCRAENSIDSGLSVVYDEESVFVHVRENMIEPNEDEPGMGKLLIPGERLVLQCNTSECPHCTVVWFKDDKLLEPMPGHLEIYEKNNSVLIEQSSYNDSGVYVCAIDRKQLDVALNATIVVQSKIKLEKFEQSSVVVQGSPLELYCLAKGAPMPHIKWFIGDEEVDDDNERVKLLDHEGLKKGKLMIEEADFQDRNYYTCEAYNQIDSVNATIFIRIKDKLAALWPFLGICAEVAILCSIIFVYERRKSMTQCDEPDTDLPTDNKHHRDQKMKGQDVRQRK</sequence>
<keyword evidence="4" id="KW-0812">Transmembrane</keyword>
<evidence type="ECO:0000256" key="3">
    <source>
        <dbReference type="SAM" id="MobiDB-lite"/>
    </source>
</evidence>
<feature type="domain" description="Ig-like" evidence="5">
    <location>
        <begin position="135"/>
        <end position="216"/>
    </location>
</feature>
<feature type="domain" description="Ig-like" evidence="5">
    <location>
        <begin position="225"/>
        <end position="314"/>
    </location>
</feature>
<dbReference type="GO" id="GO:0007411">
    <property type="term" value="P:axon guidance"/>
    <property type="evidence" value="ECO:0007669"/>
    <property type="project" value="TreeGrafter"/>
</dbReference>
<evidence type="ECO:0000313" key="7">
    <source>
        <dbReference type="Proteomes" id="UP000054359"/>
    </source>
</evidence>
<organism evidence="6 7">
    <name type="scientific">Stegodyphus mimosarum</name>
    <name type="common">African social velvet spider</name>
    <dbReference type="NCBI Taxonomy" id="407821"/>
    <lineage>
        <taxon>Eukaryota</taxon>
        <taxon>Metazoa</taxon>
        <taxon>Ecdysozoa</taxon>
        <taxon>Arthropoda</taxon>
        <taxon>Chelicerata</taxon>
        <taxon>Arachnida</taxon>
        <taxon>Araneae</taxon>
        <taxon>Araneomorphae</taxon>
        <taxon>Entelegynae</taxon>
        <taxon>Eresoidea</taxon>
        <taxon>Eresidae</taxon>
        <taxon>Stegodyphus</taxon>
    </lineage>
</organism>